<dbReference type="CDD" id="cd21502">
    <property type="entry name" value="vWA_BABAM1"/>
    <property type="match status" value="1"/>
</dbReference>
<evidence type="ECO:0000256" key="6">
    <source>
        <dbReference type="ARBA" id="ARBA00022618"/>
    </source>
</evidence>
<evidence type="ECO:0000313" key="17">
    <source>
        <dbReference type="Proteomes" id="UP001206595"/>
    </source>
</evidence>
<keyword evidence="6" id="KW-0132">Cell division</keyword>
<keyword evidence="9" id="KW-0833">Ubl conjugation pathway</keyword>
<keyword evidence="13" id="KW-0131">Cell cycle</keyword>
<evidence type="ECO:0000313" key="16">
    <source>
        <dbReference type="EMBL" id="KAI8579019.1"/>
    </source>
</evidence>
<dbReference type="GO" id="GO:0016604">
    <property type="term" value="C:nuclear body"/>
    <property type="evidence" value="ECO:0007669"/>
    <property type="project" value="TreeGrafter"/>
</dbReference>
<sequence length="259" mass="29542">MSVPTPASSMNETEALLPALPQKIIFCIDVSNDMTGEISRVLCGGADDTFLEPTSRIEVVKRLILRFISLKLLANPNHEFAVILLAERAIWHMNFTSDKLLLEAAIEEIGPLGTFSSFDMNSLLKTILSQVDINNSEHFIQAIVIYGRSGCIPSDPSKELLSQMQWCTSFVFDMLYIHEKKSEVNCPQDVYNRWLQLESDVYPGWFFDFGRLARRRIALAMMQLLAHPLQRAEQEDMEIEELKDITMHEDTLILLDDDD</sequence>
<keyword evidence="17" id="KW-1185">Reference proteome</keyword>
<comment type="caution">
    <text evidence="16">The sequence shown here is derived from an EMBL/GenBank/DDBJ whole genome shotgun (WGS) entry which is preliminary data.</text>
</comment>
<dbReference type="GO" id="GO:0045739">
    <property type="term" value="P:positive regulation of DNA repair"/>
    <property type="evidence" value="ECO:0007669"/>
    <property type="project" value="InterPro"/>
</dbReference>
<evidence type="ECO:0000256" key="3">
    <source>
        <dbReference type="ARBA" id="ARBA00010809"/>
    </source>
</evidence>
<dbReference type="SUPFAM" id="SSF53300">
    <property type="entry name" value="vWA-like"/>
    <property type="match status" value="1"/>
</dbReference>
<dbReference type="GeneID" id="75914958"/>
<keyword evidence="7" id="KW-0227">DNA damage</keyword>
<evidence type="ECO:0000256" key="9">
    <source>
        <dbReference type="ARBA" id="ARBA00022786"/>
    </source>
</evidence>
<dbReference type="AlphaFoldDB" id="A0AAD5E991"/>
<evidence type="ECO:0000256" key="4">
    <source>
        <dbReference type="ARBA" id="ARBA00019437"/>
    </source>
</evidence>
<organism evidence="16 17">
    <name type="scientific">Umbelopsis ramanniana AG</name>
    <dbReference type="NCBI Taxonomy" id="1314678"/>
    <lineage>
        <taxon>Eukaryota</taxon>
        <taxon>Fungi</taxon>
        <taxon>Fungi incertae sedis</taxon>
        <taxon>Mucoromycota</taxon>
        <taxon>Mucoromycotina</taxon>
        <taxon>Umbelopsidomycetes</taxon>
        <taxon>Umbelopsidales</taxon>
        <taxon>Umbelopsidaceae</taxon>
        <taxon>Umbelopsis</taxon>
    </lineage>
</organism>
<keyword evidence="12" id="KW-0539">Nucleus</keyword>
<dbReference type="EMBL" id="MU620924">
    <property type="protein sequence ID" value="KAI8579019.1"/>
    <property type="molecule type" value="Genomic_DNA"/>
</dbReference>
<dbReference type="Gene3D" id="3.40.50.410">
    <property type="entry name" value="von Willebrand factor, type A domain"/>
    <property type="match status" value="1"/>
</dbReference>
<evidence type="ECO:0000256" key="13">
    <source>
        <dbReference type="ARBA" id="ARBA00023306"/>
    </source>
</evidence>
<dbReference type="GO" id="GO:0007095">
    <property type="term" value="P:mitotic G2 DNA damage checkpoint signaling"/>
    <property type="evidence" value="ECO:0007669"/>
    <property type="project" value="TreeGrafter"/>
</dbReference>
<evidence type="ECO:0000256" key="8">
    <source>
        <dbReference type="ARBA" id="ARBA00022776"/>
    </source>
</evidence>
<keyword evidence="5" id="KW-0963">Cytoplasm</keyword>
<evidence type="ECO:0000256" key="11">
    <source>
        <dbReference type="ARBA" id="ARBA00023204"/>
    </source>
</evidence>
<evidence type="ECO:0000256" key="1">
    <source>
        <dbReference type="ARBA" id="ARBA00004123"/>
    </source>
</evidence>
<evidence type="ECO:0000256" key="7">
    <source>
        <dbReference type="ARBA" id="ARBA00022763"/>
    </source>
</evidence>
<keyword evidence="11" id="KW-0234">DNA repair</keyword>
<evidence type="ECO:0000256" key="12">
    <source>
        <dbReference type="ARBA" id="ARBA00023242"/>
    </source>
</evidence>
<proteinExistence type="inferred from homology"/>
<comment type="subcellular location">
    <subcellularLocation>
        <location evidence="2">Cytoplasm</location>
    </subcellularLocation>
    <subcellularLocation>
        <location evidence="1">Nucleus</location>
    </subcellularLocation>
</comment>
<dbReference type="GO" id="GO:0051301">
    <property type="term" value="P:cell division"/>
    <property type="evidence" value="ECO:0007669"/>
    <property type="project" value="UniProtKB-KW"/>
</dbReference>
<dbReference type="GO" id="GO:0070552">
    <property type="term" value="C:BRISC complex"/>
    <property type="evidence" value="ECO:0007669"/>
    <property type="project" value="InterPro"/>
</dbReference>
<reference evidence="16" key="1">
    <citation type="submission" date="2021-06" db="EMBL/GenBank/DDBJ databases">
        <authorList>
            <consortium name="DOE Joint Genome Institute"/>
            <person name="Mondo S.J."/>
            <person name="Amses K.R."/>
            <person name="Simmons D.R."/>
            <person name="Longcore J.E."/>
            <person name="Seto K."/>
            <person name="Alves G.H."/>
            <person name="Bonds A.E."/>
            <person name="Quandt C.A."/>
            <person name="Davis W.J."/>
            <person name="Chang Y."/>
            <person name="Letcher P.M."/>
            <person name="Powell M.J."/>
            <person name="Kuo A."/>
            <person name="Labutti K."/>
            <person name="Pangilinan J."/>
            <person name="Andreopoulos W."/>
            <person name="Tritt A."/>
            <person name="Riley R."/>
            <person name="Hundley H."/>
            <person name="Johnson J."/>
            <person name="Lipzen A."/>
            <person name="Barry K."/>
            <person name="Berbee M.L."/>
            <person name="Buchler N.E."/>
            <person name="Grigoriev I.V."/>
            <person name="Spatafora J.W."/>
            <person name="Stajich J.E."/>
            <person name="James T.Y."/>
        </authorList>
    </citation>
    <scope>NUCLEOTIDE SEQUENCE</scope>
    <source>
        <strain evidence="16">AG</strain>
    </source>
</reference>
<evidence type="ECO:0000256" key="2">
    <source>
        <dbReference type="ARBA" id="ARBA00004496"/>
    </source>
</evidence>
<evidence type="ECO:0000256" key="10">
    <source>
        <dbReference type="ARBA" id="ARBA00022853"/>
    </source>
</evidence>
<evidence type="ECO:0000256" key="5">
    <source>
        <dbReference type="ARBA" id="ARBA00022490"/>
    </source>
</evidence>
<dbReference type="InterPro" id="IPR036465">
    <property type="entry name" value="vWFA_dom_sf"/>
</dbReference>
<dbReference type="RefSeq" id="XP_051444023.1">
    <property type="nucleotide sequence ID" value="XM_051589613.1"/>
</dbReference>
<name>A0AAD5E991_UMBRA</name>
<evidence type="ECO:0000256" key="15">
    <source>
        <dbReference type="ARBA" id="ARBA00031038"/>
    </source>
</evidence>
<accession>A0AAD5E991</accession>
<dbReference type="Proteomes" id="UP001206595">
    <property type="component" value="Unassembled WGS sequence"/>
</dbReference>
<protein>
    <recommendedName>
        <fullName evidence="4">BRISC and BRCA1-A complex member 1</fullName>
    </recommendedName>
    <alternativeName>
        <fullName evidence="14">Mediator of RAP80 interactions and targeting subunit of 40 kDa</fullName>
    </alternativeName>
    <alternativeName>
        <fullName evidence="15">New component of the BRCA1-A complex</fullName>
    </alternativeName>
</protein>
<dbReference type="InterPro" id="IPR026126">
    <property type="entry name" value="BABAM1"/>
</dbReference>
<dbReference type="PANTHER" id="PTHR15660:SF1">
    <property type="entry name" value="BRISC AND BRCA1-A COMPLEX MEMBER 1"/>
    <property type="match status" value="1"/>
</dbReference>
<evidence type="ECO:0000256" key="14">
    <source>
        <dbReference type="ARBA" id="ARBA00030984"/>
    </source>
</evidence>
<dbReference type="PANTHER" id="PTHR15660">
    <property type="entry name" value="BRISC AND BRCA1-A COMPLEX MEMBER 1"/>
    <property type="match status" value="1"/>
</dbReference>
<comment type="similarity">
    <text evidence="3">Belongs to the BABAM1 family.</text>
</comment>
<dbReference type="GO" id="GO:0005737">
    <property type="term" value="C:cytoplasm"/>
    <property type="evidence" value="ECO:0007669"/>
    <property type="project" value="UniProtKB-SubCell"/>
</dbReference>
<gene>
    <name evidence="16" type="ORF">K450DRAFT_244587</name>
</gene>
<keyword evidence="10" id="KW-0156">Chromatin regulator</keyword>
<keyword evidence="8" id="KW-0498">Mitosis</keyword>
<reference evidence="16" key="2">
    <citation type="journal article" date="2022" name="Proc. Natl. Acad. Sci. U.S.A.">
        <title>Diploid-dominant life cycles characterize the early evolution of Fungi.</title>
        <authorList>
            <person name="Amses K.R."/>
            <person name="Simmons D.R."/>
            <person name="Longcore J.E."/>
            <person name="Mondo S.J."/>
            <person name="Seto K."/>
            <person name="Jeronimo G.H."/>
            <person name="Bonds A.E."/>
            <person name="Quandt C.A."/>
            <person name="Davis W.J."/>
            <person name="Chang Y."/>
            <person name="Federici B.A."/>
            <person name="Kuo A."/>
            <person name="LaButti K."/>
            <person name="Pangilinan J."/>
            <person name="Andreopoulos W."/>
            <person name="Tritt A."/>
            <person name="Riley R."/>
            <person name="Hundley H."/>
            <person name="Johnson J."/>
            <person name="Lipzen A."/>
            <person name="Barry K."/>
            <person name="Lang B.F."/>
            <person name="Cuomo C.A."/>
            <person name="Buchler N.E."/>
            <person name="Grigoriev I.V."/>
            <person name="Spatafora J.W."/>
            <person name="Stajich J.E."/>
            <person name="James T.Y."/>
        </authorList>
    </citation>
    <scope>NUCLEOTIDE SEQUENCE</scope>
    <source>
        <strain evidence="16">AG</strain>
    </source>
</reference>
<dbReference type="GO" id="GO:0006302">
    <property type="term" value="P:double-strand break repair"/>
    <property type="evidence" value="ECO:0007669"/>
    <property type="project" value="TreeGrafter"/>
</dbReference>
<dbReference type="GO" id="GO:0006325">
    <property type="term" value="P:chromatin organization"/>
    <property type="evidence" value="ECO:0007669"/>
    <property type="project" value="UniProtKB-KW"/>
</dbReference>